<keyword evidence="2 8" id="KW-0349">Heme</keyword>
<evidence type="ECO:0000256" key="2">
    <source>
        <dbReference type="ARBA" id="ARBA00022617"/>
    </source>
</evidence>
<dbReference type="Gene3D" id="3.10.120.10">
    <property type="entry name" value="Cytochrome b5-like heme/steroid binding domain"/>
    <property type="match status" value="1"/>
</dbReference>
<evidence type="ECO:0000256" key="4">
    <source>
        <dbReference type="ARBA" id="ARBA00022723"/>
    </source>
</evidence>
<evidence type="ECO:0000256" key="1">
    <source>
        <dbReference type="ARBA" id="ARBA00004370"/>
    </source>
</evidence>
<dbReference type="RefSeq" id="XP_016640549.1">
    <property type="nucleotide sequence ID" value="XM_016790286.1"/>
</dbReference>
<dbReference type="PROSITE" id="PS00191">
    <property type="entry name" value="CYTOCHROME_B5_1"/>
    <property type="match status" value="1"/>
</dbReference>
<dbReference type="GO" id="GO:0020037">
    <property type="term" value="F:heme binding"/>
    <property type="evidence" value="ECO:0007669"/>
    <property type="project" value="UniProtKB-UniRule"/>
</dbReference>
<dbReference type="GO" id="GO:0016020">
    <property type="term" value="C:membrane"/>
    <property type="evidence" value="ECO:0007669"/>
    <property type="project" value="UniProtKB-SubCell"/>
</dbReference>
<dbReference type="Proteomes" id="UP000028545">
    <property type="component" value="Unassembled WGS sequence"/>
</dbReference>
<dbReference type="KEGG" id="sapo:SAPIO_CDS8703"/>
<dbReference type="OMA" id="LPKMIVG"/>
<evidence type="ECO:0000313" key="11">
    <source>
        <dbReference type="Proteomes" id="UP000028545"/>
    </source>
</evidence>
<comment type="subcellular location">
    <subcellularLocation>
        <location evidence="1">Membrane</location>
    </subcellularLocation>
</comment>
<keyword evidence="4 8" id="KW-0479">Metal-binding</keyword>
<sequence>MAKLKELTPEEVARHCTEVDVFIIIQGNVYDCTEFLKDHPGGEDIIMEVAGEDATEAFDDVGHSDEAREMLPKMIVGKIKQ</sequence>
<evidence type="ECO:0000256" key="3">
    <source>
        <dbReference type="ARBA" id="ARBA00022692"/>
    </source>
</evidence>
<proteinExistence type="inferred from homology"/>
<gene>
    <name evidence="10" type="ORF">SAPIO_CDS8703</name>
</gene>
<comment type="caution">
    <text evidence="10">The sequence shown here is derived from an EMBL/GenBank/DDBJ whole genome shotgun (WGS) entry which is preliminary data.</text>
</comment>
<dbReference type="GeneID" id="27727775"/>
<evidence type="ECO:0000256" key="7">
    <source>
        <dbReference type="ARBA" id="ARBA00038168"/>
    </source>
</evidence>
<keyword evidence="3" id="KW-0812">Transmembrane</keyword>
<keyword evidence="11" id="KW-1185">Reference proteome</keyword>
<reference evidence="10 11" key="1">
    <citation type="journal article" date="2014" name="Genome Announc.">
        <title>Draft genome sequence of the pathogenic fungus Scedosporium apiospermum.</title>
        <authorList>
            <person name="Vandeputte P."/>
            <person name="Ghamrawi S."/>
            <person name="Rechenmann M."/>
            <person name="Iltis A."/>
            <person name="Giraud S."/>
            <person name="Fleury M."/>
            <person name="Thornton C."/>
            <person name="Delhaes L."/>
            <person name="Meyer W."/>
            <person name="Papon N."/>
            <person name="Bouchara J.P."/>
        </authorList>
    </citation>
    <scope>NUCLEOTIDE SEQUENCE [LARGE SCALE GENOMIC DNA]</scope>
    <source>
        <strain evidence="10 11">IHEM 14462</strain>
    </source>
</reference>
<name>A0A084G088_PSEDA</name>
<keyword evidence="6" id="KW-0472">Membrane</keyword>
<feature type="domain" description="Cytochrome b5 heme-binding" evidence="9">
    <location>
        <begin position="4"/>
        <end position="80"/>
    </location>
</feature>
<dbReference type="InterPro" id="IPR001199">
    <property type="entry name" value="Cyt_B5-like_heme/steroid-bd"/>
</dbReference>
<evidence type="ECO:0000256" key="8">
    <source>
        <dbReference type="RuleBase" id="RU362121"/>
    </source>
</evidence>
<evidence type="ECO:0000256" key="5">
    <source>
        <dbReference type="ARBA" id="ARBA00023004"/>
    </source>
</evidence>
<dbReference type="PANTHER" id="PTHR19359">
    <property type="entry name" value="CYTOCHROME B5"/>
    <property type="match status" value="1"/>
</dbReference>
<comment type="similarity">
    <text evidence="7 8">Belongs to the cytochrome b5 family.</text>
</comment>
<dbReference type="Pfam" id="PF00173">
    <property type="entry name" value="Cyt-b5"/>
    <property type="match status" value="1"/>
</dbReference>
<dbReference type="PANTHER" id="PTHR19359:SF14">
    <property type="entry name" value="CYTOCHROME B5 A"/>
    <property type="match status" value="1"/>
</dbReference>
<accession>A0A084G088</accession>
<evidence type="ECO:0000313" key="10">
    <source>
        <dbReference type="EMBL" id="KEZ40750.1"/>
    </source>
</evidence>
<dbReference type="EMBL" id="JOWA01000121">
    <property type="protein sequence ID" value="KEZ40750.1"/>
    <property type="molecule type" value="Genomic_DNA"/>
</dbReference>
<dbReference type="HOGENOM" id="CLU_102602_4_3_1"/>
<dbReference type="OrthoDB" id="260519at2759"/>
<dbReference type="SMART" id="SM01117">
    <property type="entry name" value="Cyt-b5"/>
    <property type="match status" value="1"/>
</dbReference>
<evidence type="ECO:0000256" key="6">
    <source>
        <dbReference type="ARBA" id="ARBA00023136"/>
    </source>
</evidence>
<dbReference type="GO" id="GO:0046872">
    <property type="term" value="F:metal ion binding"/>
    <property type="evidence" value="ECO:0007669"/>
    <property type="project" value="UniProtKB-UniRule"/>
</dbReference>
<dbReference type="PRINTS" id="PR00363">
    <property type="entry name" value="CYTOCHROMEB5"/>
</dbReference>
<dbReference type="SUPFAM" id="SSF55856">
    <property type="entry name" value="Cytochrome b5-like heme/steroid binding domain"/>
    <property type="match status" value="1"/>
</dbReference>
<dbReference type="FunFam" id="3.10.120.10:FF:000002">
    <property type="entry name" value="Cytochrome b5 type B"/>
    <property type="match status" value="1"/>
</dbReference>
<keyword evidence="5 8" id="KW-0408">Iron</keyword>
<protein>
    <recommendedName>
        <fullName evidence="9">Cytochrome b5 heme-binding domain-containing protein</fullName>
    </recommendedName>
</protein>
<dbReference type="InterPro" id="IPR018506">
    <property type="entry name" value="Cyt_B5_heme-BS"/>
</dbReference>
<dbReference type="AlphaFoldDB" id="A0A084G088"/>
<dbReference type="InterPro" id="IPR050668">
    <property type="entry name" value="Cytochrome_b5"/>
</dbReference>
<dbReference type="InterPro" id="IPR036400">
    <property type="entry name" value="Cyt_B5-like_heme/steroid_sf"/>
</dbReference>
<dbReference type="VEuPathDB" id="FungiDB:SAPIO_CDS8703"/>
<organism evidence="10 11">
    <name type="scientific">Pseudallescheria apiosperma</name>
    <name type="common">Scedosporium apiospermum</name>
    <dbReference type="NCBI Taxonomy" id="563466"/>
    <lineage>
        <taxon>Eukaryota</taxon>
        <taxon>Fungi</taxon>
        <taxon>Dikarya</taxon>
        <taxon>Ascomycota</taxon>
        <taxon>Pezizomycotina</taxon>
        <taxon>Sordariomycetes</taxon>
        <taxon>Hypocreomycetidae</taxon>
        <taxon>Microascales</taxon>
        <taxon>Microascaceae</taxon>
        <taxon>Scedosporium</taxon>
    </lineage>
</organism>
<dbReference type="PROSITE" id="PS50255">
    <property type="entry name" value="CYTOCHROME_B5_2"/>
    <property type="match status" value="1"/>
</dbReference>
<evidence type="ECO:0000259" key="9">
    <source>
        <dbReference type="PROSITE" id="PS50255"/>
    </source>
</evidence>